<organism evidence="2 3">
    <name type="scientific">Cellulomonas terrae</name>
    <dbReference type="NCBI Taxonomy" id="311234"/>
    <lineage>
        <taxon>Bacteria</taxon>
        <taxon>Bacillati</taxon>
        <taxon>Actinomycetota</taxon>
        <taxon>Actinomycetes</taxon>
        <taxon>Micrococcales</taxon>
        <taxon>Cellulomonadaceae</taxon>
        <taxon>Cellulomonas</taxon>
    </lineage>
</organism>
<sequence length="60" mass="6121">MTESDSTPDPVRETAPEAPPAPDDPPRDDEYVDSERGAVFPVAGPAAGTVPPPAVPGRPA</sequence>
<reference evidence="2 3" key="1">
    <citation type="submission" date="2019-07" db="EMBL/GenBank/DDBJ databases">
        <title>Whole genome shotgun sequence of Cellulomonas terrae NBRC 100819.</title>
        <authorList>
            <person name="Hosoyama A."/>
            <person name="Uohara A."/>
            <person name="Ohji S."/>
            <person name="Ichikawa N."/>
        </authorList>
    </citation>
    <scope>NUCLEOTIDE SEQUENCE [LARGE SCALE GENOMIC DNA]</scope>
    <source>
        <strain evidence="2 3">NBRC 100819</strain>
    </source>
</reference>
<dbReference type="AlphaFoldDB" id="A0A511JM08"/>
<gene>
    <name evidence="2" type="ORF">CTE05_26040</name>
</gene>
<keyword evidence="3" id="KW-1185">Reference proteome</keyword>
<feature type="region of interest" description="Disordered" evidence="1">
    <location>
        <begin position="1"/>
        <end position="60"/>
    </location>
</feature>
<evidence type="ECO:0000313" key="2">
    <source>
        <dbReference type="EMBL" id="GEL99057.1"/>
    </source>
</evidence>
<accession>A0A511JM08</accession>
<evidence type="ECO:0000313" key="3">
    <source>
        <dbReference type="Proteomes" id="UP000321049"/>
    </source>
</evidence>
<dbReference type="EMBL" id="BJWH01000013">
    <property type="protein sequence ID" value="GEL99057.1"/>
    <property type="molecule type" value="Genomic_DNA"/>
</dbReference>
<protein>
    <submittedName>
        <fullName evidence="2">Uncharacterized protein</fullName>
    </submittedName>
</protein>
<comment type="caution">
    <text evidence="2">The sequence shown here is derived from an EMBL/GenBank/DDBJ whole genome shotgun (WGS) entry which is preliminary data.</text>
</comment>
<dbReference type="RefSeq" id="WP_146846730.1">
    <property type="nucleotide sequence ID" value="NZ_BJWH01000013.1"/>
</dbReference>
<dbReference type="Proteomes" id="UP000321049">
    <property type="component" value="Unassembled WGS sequence"/>
</dbReference>
<name>A0A511JM08_9CELL</name>
<proteinExistence type="predicted"/>
<feature type="compositionally biased region" description="Pro residues" evidence="1">
    <location>
        <begin position="50"/>
        <end position="60"/>
    </location>
</feature>
<feature type="compositionally biased region" description="Basic and acidic residues" evidence="1">
    <location>
        <begin position="24"/>
        <end position="36"/>
    </location>
</feature>
<feature type="compositionally biased region" description="Low complexity" evidence="1">
    <location>
        <begin position="37"/>
        <end position="49"/>
    </location>
</feature>
<evidence type="ECO:0000256" key="1">
    <source>
        <dbReference type="SAM" id="MobiDB-lite"/>
    </source>
</evidence>